<dbReference type="SUPFAM" id="SSF102588">
    <property type="entry name" value="LmbE-like"/>
    <property type="match status" value="1"/>
</dbReference>
<accession>A0A6G4QUY3</accession>
<protein>
    <submittedName>
        <fullName evidence="1">PIG-L family deacetylase</fullName>
    </submittedName>
</protein>
<proteinExistence type="predicted"/>
<dbReference type="InterPro" id="IPR024078">
    <property type="entry name" value="LmbE-like_dom_sf"/>
</dbReference>
<dbReference type="Gene3D" id="3.40.50.10320">
    <property type="entry name" value="LmbE-like"/>
    <property type="match status" value="1"/>
</dbReference>
<dbReference type="AlphaFoldDB" id="A0A6G4QUY3"/>
<organism evidence="1">
    <name type="scientific">Caulobacter sp. 602-2</name>
    <dbReference type="NCBI Taxonomy" id="2710887"/>
    <lineage>
        <taxon>Bacteria</taxon>
        <taxon>Pseudomonadati</taxon>
        <taxon>Pseudomonadota</taxon>
        <taxon>Alphaproteobacteria</taxon>
        <taxon>Caulobacterales</taxon>
        <taxon>Caulobacteraceae</taxon>
        <taxon>Caulobacter</taxon>
    </lineage>
</organism>
<dbReference type="Pfam" id="PF02585">
    <property type="entry name" value="PIG-L"/>
    <property type="match status" value="1"/>
</dbReference>
<dbReference type="RefSeq" id="WP_165257230.1">
    <property type="nucleotide sequence ID" value="NZ_JAAKGT010000002.1"/>
</dbReference>
<comment type="caution">
    <text evidence="1">The sequence shown here is derived from an EMBL/GenBank/DDBJ whole genome shotgun (WGS) entry which is preliminary data.</text>
</comment>
<evidence type="ECO:0000313" key="1">
    <source>
        <dbReference type="EMBL" id="NGM49342.1"/>
    </source>
</evidence>
<name>A0A6G4QUY3_9CAUL</name>
<gene>
    <name evidence="1" type="ORF">G5B46_06970</name>
</gene>
<dbReference type="EMBL" id="JAAKGT010000002">
    <property type="protein sequence ID" value="NGM49342.1"/>
    <property type="molecule type" value="Genomic_DNA"/>
</dbReference>
<dbReference type="InterPro" id="IPR003737">
    <property type="entry name" value="GlcNAc_PI_deacetylase-related"/>
</dbReference>
<reference evidence="1" key="1">
    <citation type="submission" date="2020-02" db="EMBL/GenBank/DDBJ databases">
        <authorList>
            <person name="Gao J."/>
            <person name="Sun J."/>
        </authorList>
    </citation>
    <scope>NUCLEOTIDE SEQUENCE</scope>
    <source>
        <strain evidence="1">602-2</strain>
    </source>
</reference>
<sequence length="246" mass="27099">MVTPAGETVWGALVNQAFTIDDSVLEGLSTMLVIAQHPGDETLGCGGLLARGAERGLRPRVAFLADGEGSCPRAPERLARQRRSEAIRALETLGVPKSDVLFLDWPGHRPRPSGLAAYQETLKALEDWCSAFTPWSIWTPWRGETNVARIAAAELGADLRGRLARNVAVMEYLVWGWTDPDLVQRHGAKNVWGLACADLIERRRRSLQAHATQLGPMTDDQPRPALPPEIAALVGRPFEIFLERRL</sequence>